<dbReference type="AlphaFoldDB" id="A0A6C6Z510"/>
<feature type="region of interest" description="Disordered" evidence="1">
    <location>
        <begin position="1"/>
        <end position="20"/>
    </location>
</feature>
<name>A0A6C6Z510_SALPB</name>
<feature type="compositionally biased region" description="Polar residues" evidence="1">
    <location>
        <begin position="1"/>
        <end position="10"/>
    </location>
</feature>
<evidence type="ECO:0000256" key="1">
    <source>
        <dbReference type="SAM" id="MobiDB-lite"/>
    </source>
</evidence>
<dbReference type="KEGG" id="spq:SPAB_03173"/>
<protein>
    <submittedName>
        <fullName evidence="2">Uncharacterized protein</fullName>
    </submittedName>
</protein>
<organism evidence="2 3">
    <name type="scientific">Salmonella paratyphi B (strain ATCC BAA-1250 / SPB7)</name>
    <dbReference type="NCBI Taxonomy" id="1016998"/>
    <lineage>
        <taxon>Bacteria</taxon>
        <taxon>Pseudomonadati</taxon>
        <taxon>Pseudomonadota</taxon>
        <taxon>Gammaproteobacteria</taxon>
        <taxon>Enterobacterales</taxon>
        <taxon>Enterobacteriaceae</taxon>
        <taxon>Salmonella</taxon>
    </lineage>
</organism>
<evidence type="ECO:0000313" key="3">
    <source>
        <dbReference type="Proteomes" id="UP000008556"/>
    </source>
</evidence>
<accession>A0A6C6Z510</accession>
<gene>
    <name evidence="2" type="ordered locus">SPAB_03173</name>
</gene>
<dbReference type="EMBL" id="CP000886">
    <property type="protein sequence ID" value="ABX68534.1"/>
    <property type="molecule type" value="Genomic_DNA"/>
</dbReference>
<dbReference type="Proteomes" id="UP000008556">
    <property type="component" value="Chromosome"/>
</dbReference>
<evidence type="ECO:0000313" key="2">
    <source>
        <dbReference type="EMBL" id="ABX68534.1"/>
    </source>
</evidence>
<reference evidence="2 3" key="1">
    <citation type="submission" date="2007-11" db="EMBL/GenBank/DDBJ databases">
        <authorList>
            <consortium name="The Salmonella enterica serovar Paratyphi B Genome Sequencing Project"/>
            <person name="McClelland M."/>
            <person name="Sanderson E.K."/>
            <person name="Porwollik S."/>
            <person name="Spieth J."/>
            <person name="Clifton W.S."/>
            <person name="Fulton R."/>
            <person name="Cordes M."/>
            <person name="Wollam A."/>
            <person name="Shah N."/>
            <person name="Pepin K."/>
            <person name="Bhonagiri V."/>
            <person name="Nash W."/>
            <person name="Johnson M."/>
            <person name="Thiruvilangam P."/>
            <person name="Wilson R."/>
        </authorList>
    </citation>
    <scope>NUCLEOTIDE SEQUENCE [LARGE SCALE GENOMIC DNA]</scope>
    <source>
        <strain evidence="3">ATCC BAA-1250 / SPB7</strain>
    </source>
</reference>
<sequence length="41" mass="4236">MRGFSLSSDKATGDQAPATLRLTGLPRLTADSTLLASIGMN</sequence>
<proteinExistence type="predicted"/>